<evidence type="ECO:0000313" key="3">
    <source>
        <dbReference type="Proteomes" id="UP000193467"/>
    </source>
</evidence>
<dbReference type="InParanoid" id="A0A1Y2G1B5"/>
<accession>A0A1Y2G1B5</accession>
<evidence type="ECO:0000256" key="1">
    <source>
        <dbReference type="SAM" id="Coils"/>
    </source>
</evidence>
<reference evidence="2 3" key="1">
    <citation type="submission" date="2016-07" db="EMBL/GenBank/DDBJ databases">
        <title>Pervasive Adenine N6-methylation of Active Genes in Fungi.</title>
        <authorList>
            <consortium name="DOE Joint Genome Institute"/>
            <person name="Mondo S.J."/>
            <person name="Dannebaum R.O."/>
            <person name="Kuo R.C."/>
            <person name="Labutti K."/>
            <person name="Haridas S."/>
            <person name="Kuo A."/>
            <person name="Salamov A."/>
            <person name="Ahrendt S.R."/>
            <person name="Lipzen A."/>
            <person name="Sullivan W."/>
            <person name="Andreopoulos W.B."/>
            <person name="Clum A."/>
            <person name="Lindquist E."/>
            <person name="Daum C."/>
            <person name="Ramamoorthy G.K."/>
            <person name="Gryganskyi A."/>
            <person name="Culley D."/>
            <person name="Magnuson J.K."/>
            <person name="James T.Y."/>
            <person name="O'Malley M.A."/>
            <person name="Stajich J.E."/>
            <person name="Spatafora J.W."/>
            <person name="Visel A."/>
            <person name="Grigoriev I.V."/>
        </authorList>
    </citation>
    <scope>NUCLEOTIDE SEQUENCE [LARGE SCALE GENOMIC DNA]</scope>
    <source>
        <strain evidence="2 3">62-1032</strain>
    </source>
</reference>
<name>A0A1Y2G1B5_9BASI</name>
<keyword evidence="3" id="KW-1185">Reference proteome</keyword>
<organism evidence="2 3">
    <name type="scientific">Leucosporidium creatinivorum</name>
    <dbReference type="NCBI Taxonomy" id="106004"/>
    <lineage>
        <taxon>Eukaryota</taxon>
        <taxon>Fungi</taxon>
        <taxon>Dikarya</taxon>
        <taxon>Basidiomycota</taxon>
        <taxon>Pucciniomycotina</taxon>
        <taxon>Microbotryomycetes</taxon>
        <taxon>Leucosporidiales</taxon>
        <taxon>Leucosporidium</taxon>
    </lineage>
</organism>
<dbReference type="OrthoDB" id="2529811at2759"/>
<dbReference type="EMBL" id="MCGR01000008">
    <property type="protein sequence ID" value="ORY88719.1"/>
    <property type="molecule type" value="Genomic_DNA"/>
</dbReference>
<dbReference type="AlphaFoldDB" id="A0A1Y2G1B5"/>
<feature type="coiled-coil region" evidence="1">
    <location>
        <begin position="123"/>
        <end position="150"/>
    </location>
</feature>
<protein>
    <submittedName>
        <fullName evidence="2">Uncharacterized protein</fullName>
    </submittedName>
</protein>
<gene>
    <name evidence="2" type="ORF">BCR35DRAFT_301029</name>
</gene>
<evidence type="ECO:0000313" key="2">
    <source>
        <dbReference type="EMBL" id="ORY88719.1"/>
    </source>
</evidence>
<proteinExistence type="predicted"/>
<comment type="caution">
    <text evidence="2">The sequence shown here is derived from an EMBL/GenBank/DDBJ whole genome shotgun (WGS) entry which is preliminary data.</text>
</comment>
<keyword evidence="1" id="KW-0175">Coiled coil</keyword>
<dbReference type="Proteomes" id="UP000193467">
    <property type="component" value="Unassembled WGS sequence"/>
</dbReference>
<sequence length="283" mass="31811">MDDSYEELPWSPHPQTVAWLESLPLPPGRSAPALPTNRQDWELVERYRLLVTSINHVAQWENARLQQEKQQWDQRTEALAPQVDQLNLAPSATLDELAEAHGRLPLPLPPQQSTSSVPTQHSLASFIAALEELEESVTALNLEVAETRNLQQSLDEEAAKRAEHPHQLFAEHSKEDMEAAQKLDKAVAVLAKKSVEYQERLTDLRKRVPAGYEGIVGQLKDRSVEYEQVHSARSELKTKLATFGDLPSDYGQAKVKVDDKKREIKGLRRTRDKLLSQIGAGVA</sequence>